<name>A0A1V5SFV9_9BACT</name>
<accession>A0A1V5SFV9</accession>
<evidence type="ECO:0000313" key="1">
    <source>
        <dbReference type="EMBL" id="OQA53388.1"/>
    </source>
</evidence>
<reference evidence="1" key="1">
    <citation type="submission" date="2017-02" db="EMBL/GenBank/DDBJ databases">
        <title>Delving into the versatile metabolic prowess of the omnipresent phylum Bacteroidetes.</title>
        <authorList>
            <person name="Nobu M.K."/>
            <person name="Mei R."/>
            <person name="Narihiro T."/>
            <person name="Kuroda K."/>
            <person name="Liu W.-T."/>
        </authorList>
    </citation>
    <scope>NUCLEOTIDE SEQUENCE</scope>
    <source>
        <strain evidence="1">ADurb.Bin280</strain>
    </source>
</reference>
<dbReference type="AlphaFoldDB" id="A0A1V5SFV9"/>
<dbReference type="Proteomes" id="UP000485367">
    <property type="component" value="Unassembled WGS sequence"/>
</dbReference>
<sequence length="293" mass="33148">MRKGLWAPFDVRIIEPGDVPADDELVITSQIVGMDLDEIDLEISTPPIVPVIRAMKYGSMPSRFAVEDMSAQTTSALAVALGIRLADRICTAAIMYDCVGPDAVESDLRIMIEGYYGYREDVTAKERQRMTPREDRILRRMVCYWRRIVNDKEKVRKFASIGREYEEQIRLGVTNTYVDECGMFCVVEAELWAFPVGFCHKGMETVVLIQADDWGCEKLSIGSIAPDLSFMKKIHAKLSQAERAVRVKRGISARMCGWRISEDGAYIIPPKKKKGTVLSLKRILRIVRSCLSQ</sequence>
<organism evidence="1">
    <name type="scientific">candidate division WS2 bacterium ADurb.Bin280</name>
    <dbReference type="NCBI Taxonomy" id="1852829"/>
    <lineage>
        <taxon>Bacteria</taxon>
        <taxon>candidate division WS2</taxon>
    </lineage>
</organism>
<comment type="caution">
    <text evidence="1">The sequence shown here is derived from an EMBL/GenBank/DDBJ whole genome shotgun (WGS) entry which is preliminary data.</text>
</comment>
<protein>
    <submittedName>
        <fullName evidence="1">Uncharacterized protein</fullName>
    </submittedName>
</protein>
<dbReference type="EMBL" id="MWBO01000004">
    <property type="protein sequence ID" value="OQA53388.1"/>
    <property type="molecule type" value="Genomic_DNA"/>
</dbReference>
<proteinExistence type="predicted"/>
<gene>
    <name evidence="1" type="ORF">BWY43_00028</name>
</gene>